<dbReference type="GeneID" id="93248283"/>
<feature type="transmembrane region" description="Helical" evidence="1">
    <location>
        <begin position="7"/>
        <end position="28"/>
    </location>
</feature>
<evidence type="ECO:0000313" key="3">
    <source>
        <dbReference type="Proteomes" id="UP000009399"/>
    </source>
</evidence>
<dbReference type="AlphaFoldDB" id="A0AAI8AML5"/>
<keyword evidence="1" id="KW-0812">Transmembrane</keyword>
<protein>
    <recommendedName>
        <fullName evidence="4">Lipoprotein</fullName>
    </recommendedName>
</protein>
<sequence length="310" mass="36756">MKNRKNISSFLGIFASIILVPITSFLMLSCEGNQAIKMNNRKFLSSQKIGSSDFLNPSNKIDIDSTITRKDTKIDDNLNNHTSESNDEFDSKLREAKRKVKDDFFNNVILKKVNDNFEEYQQKYFMHTYLLNENTLQYIDEFDKKFSNDFFSYLDDSQLSENEKKIRKENKEKFRNFFTSNKPTNYILKTKEEFDNLNTSILKPIFQDYLNKFFSNKNIEQVLNEYNFYYFAGNSVIYSDYLRKQDIGWWYFDSIKSKKIYFVVPQRPDEVPARLWYNGAQISIIALKKSENVSFFKSSDIGKVIELVRV</sequence>
<proteinExistence type="predicted"/>
<keyword evidence="1" id="KW-0472">Membrane</keyword>
<dbReference type="RefSeq" id="WP_014335402.1">
    <property type="nucleotide sequence ID" value="NC_019552.1"/>
</dbReference>
<evidence type="ECO:0000256" key="1">
    <source>
        <dbReference type="SAM" id="Phobius"/>
    </source>
</evidence>
<dbReference type="Proteomes" id="UP000009399">
    <property type="component" value="Chromosome"/>
</dbReference>
<name>A0AAI8AML5_MESHY</name>
<organism evidence="2 3">
    <name type="scientific">Mesomycoplasma hyorhinis SK76</name>
    <dbReference type="NCBI Taxonomy" id="1118964"/>
    <lineage>
        <taxon>Bacteria</taxon>
        <taxon>Bacillati</taxon>
        <taxon>Mycoplasmatota</taxon>
        <taxon>Mycoplasmoidales</taxon>
        <taxon>Metamycoplasmataceae</taxon>
        <taxon>Mesomycoplasma</taxon>
    </lineage>
</organism>
<keyword evidence="1" id="KW-1133">Transmembrane helix</keyword>
<evidence type="ECO:0000313" key="2">
    <source>
        <dbReference type="EMBL" id="AFX74084.1"/>
    </source>
</evidence>
<evidence type="ECO:0008006" key="4">
    <source>
        <dbReference type="Google" id="ProtNLM"/>
    </source>
</evidence>
<gene>
    <name evidence="2" type="ORF">MOS_153</name>
</gene>
<accession>A0AAI8AML5</accession>
<dbReference type="PROSITE" id="PS51257">
    <property type="entry name" value="PROKAR_LIPOPROTEIN"/>
    <property type="match status" value="1"/>
</dbReference>
<dbReference type="EMBL" id="CP003914">
    <property type="protein sequence ID" value="AFX74084.1"/>
    <property type="molecule type" value="Genomic_DNA"/>
</dbReference>
<dbReference type="KEGG" id="mhs:MOS_153"/>
<reference evidence="2 3" key="1">
    <citation type="journal article" date="2013" name="Genome Announc.">
        <title>Complete Genome Sequence of Mycoplasma hyorhinis Strain SK76.</title>
        <authorList>
            <person name="Goodison S."/>
            <person name="Urquidi V."/>
            <person name="Kumar D."/>
            <person name="Reyes L."/>
            <person name="Rosser C.J."/>
        </authorList>
    </citation>
    <scope>NUCLEOTIDE SEQUENCE [LARGE SCALE GENOMIC DNA]</scope>
    <source>
        <strain evidence="2 3">SK76</strain>
    </source>
</reference>